<name>A0A8J5J3W1_9STRA</name>
<comment type="caution">
    <text evidence="2">The sequence shown here is derived from an EMBL/GenBank/DDBJ whole genome shotgun (WGS) entry which is preliminary data.</text>
</comment>
<feature type="region of interest" description="Disordered" evidence="1">
    <location>
        <begin position="1"/>
        <end position="51"/>
    </location>
</feature>
<gene>
    <name evidence="2" type="ORF">JG688_00001673</name>
</gene>
<feature type="compositionally biased region" description="Polar residues" evidence="1">
    <location>
        <begin position="1"/>
        <end position="10"/>
    </location>
</feature>
<evidence type="ECO:0000256" key="1">
    <source>
        <dbReference type="SAM" id="MobiDB-lite"/>
    </source>
</evidence>
<protein>
    <submittedName>
        <fullName evidence="2">Uncharacterized protein</fullName>
    </submittedName>
</protein>
<organism evidence="2 3">
    <name type="scientific">Phytophthora aleatoria</name>
    <dbReference type="NCBI Taxonomy" id="2496075"/>
    <lineage>
        <taxon>Eukaryota</taxon>
        <taxon>Sar</taxon>
        <taxon>Stramenopiles</taxon>
        <taxon>Oomycota</taxon>
        <taxon>Peronosporomycetes</taxon>
        <taxon>Peronosporales</taxon>
        <taxon>Peronosporaceae</taxon>
        <taxon>Phytophthora</taxon>
    </lineage>
</organism>
<sequence>MSGHKNQSHNPVLRRSSSPSSRHSDVNDSHHDALKPESKRSPVLKSSSSSAKFDKQVAILPMRFQAMTRIAAADTTESRSRRKLQRGVEIIDGERDEADSSDRGGSSADLQRSARKLSTNGDQKGAKSDGKPTYVEQPVGLVVALFHDGFVCRHMTKENEGVEGFAQPYDAESSYFLACIDNGRVPEGLPDMIACAHYNGSVLAEIRDYREMRTALCPVSSAFLPPSSALLLTDSEVEAGCRVWHTLLLPGKIPLPLHAQFSPLLEPPSLQSMFDHFPDVHPSELETLAMDAKRQLLQEEDVLLSSSSTESSSPRDDSRAFGYFPAEPLEAHTNGDHDLSGSTTTPTTRSRFHSRLETSPPASLLSPIQRKSTRPILNGQEDNTPKRCKRQIQTKVKGSKDNRKNEQKDCNLKDDSAMSFPRPDSDGSGDHEMELCESPKYRRSGQSRRGYSELLAAETAQITPLPATQLFLSKLKGKRQRPDSNELLYGKPAWVTIAHVGRFFRAATRLERGHSRFLHANARRLMQADKAPPAETEHVAGSMRFLARQLGNLSRPSDVIAVACARELKAAEDEGRELCAPDWMDLEDHSPSSKWQAVVALVSPDNEPTLQLQRTAIAKDEDILLGQLFEVATDTASLIKDYQPTSAAPHFNAFDDDGNLQLQSA</sequence>
<feature type="region of interest" description="Disordered" evidence="1">
    <location>
        <begin position="71"/>
        <end position="132"/>
    </location>
</feature>
<dbReference type="AlphaFoldDB" id="A0A8J5J3W1"/>
<feature type="compositionally biased region" description="Basic and acidic residues" evidence="1">
    <location>
        <begin position="423"/>
        <end position="440"/>
    </location>
</feature>
<evidence type="ECO:0000313" key="3">
    <source>
        <dbReference type="Proteomes" id="UP000709295"/>
    </source>
</evidence>
<dbReference type="EMBL" id="JAENGY010000040">
    <property type="protein sequence ID" value="KAG6976137.1"/>
    <property type="molecule type" value="Genomic_DNA"/>
</dbReference>
<dbReference type="Proteomes" id="UP000709295">
    <property type="component" value="Unassembled WGS sequence"/>
</dbReference>
<feature type="compositionally biased region" description="Low complexity" evidence="1">
    <location>
        <begin position="41"/>
        <end position="51"/>
    </location>
</feature>
<feature type="compositionally biased region" description="Basic and acidic residues" evidence="1">
    <location>
        <begin position="22"/>
        <end position="40"/>
    </location>
</feature>
<reference evidence="2" key="1">
    <citation type="submission" date="2021-01" db="EMBL/GenBank/DDBJ databases">
        <title>Phytophthora aleatoria, a newly-described species from Pinus radiata is distinct from Phytophthora cactorum isolates based on comparative genomics.</title>
        <authorList>
            <person name="Mcdougal R."/>
            <person name="Panda P."/>
            <person name="Williams N."/>
            <person name="Studholme D.J."/>
        </authorList>
    </citation>
    <scope>NUCLEOTIDE SEQUENCE</scope>
    <source>
        <strain evidence="2">NZFS 4037</strain>
    </source>
</reference>
<evidence type="ECO:0000313" key="2">
    <source>
        <dbReference type="EMBL" id="KAG6976137.1"/>
    </source>
</evidence>
<feature type="compositionally biased region" description="Basic and acidic residues" evidence="1">
    <location>
        <begin position="329"/>
        <end position="339"/>
    </location>
</feature>
<proteinExistence type="predicted"/>
<feature type="region of interest" description="Disordered" evidence="1">
    <location>
        <begin position="302"/>
        <end position="447"/>
    </location>
</feature>
<keyword evidence="3" id="KW-1185">Reference proteome</keyword>
<feature type="compositionally biased region" description="Basic and acidic residues" evidence="1">
    <location>
        <begin position="398"/>
        <end position="416"/>
    </location>
</feature>
<accession>A0A8J5J3W1</accession>